<feature type="domain" description="DUF2062" evidence="2">
    <location>
        <begin position="18"/>
        <end position="160"/>
    </location>
</feature>
<evidence type="ECO:0000256" key="1">
    <source>
        <dbReference type="SAM" id="Phobius"/>
    </source>
</evidence>
<accession>A0ABT2UNX5</accession>
<dbReference type="Proteomes" id="UP001652445">
    <property type="component" value="Unassembled WGS sequence"/>
</dbReference>
<feature type="transmembrane region" description="Helical" evidence="1">
    <location>
        <begin position="129"/>
        <end position="157"/>
    </location>
</feature>
<feature type="transmembrane region" description="Helical" evidence="1">
    <location>
        <begin position="51"/>
        <end position="70"/>
    </location>
</feature>
<evidence type="ECO:0000313" key="4">
    <source>
        <dbReference type="Proteomes" id="UP001652445"/>
    </source>
</evidence>
<organism evidence="3 4">
    <name type="scientific">Paenibacillus baimaensis</name>
    <dbReference type="NCBI Taxonomy" id="2982185"/>
    <lineage>
        <taxon>Bacteria</taxon>
        <taxon>Bacillati</taxon>
        <taxon>Bacillota</taxon>
        <taxon>Bacilli</taxon>
        <taxon>Bacillales</taxon>
        <taxon>Paenibacillaceae</taxon>
        <taxon>Paenibacillus</taxon>
    </lineage>
</organism>
<dbReference type="RefSeq" id="WP_076234593.1">
    <property type="nucleotide sequence ID" value="NZ_JAOQIO010000103.1"/>
</dbReference>
<sequence>MQRKLATTKKPFQLRNVKRWFKYKYLMLTRAEGGPGLVAMGYSIGLAVEMFTLPTAGLAFFLIFPLIYIFRASMAAALIGFVFGKIIYLPMTYFHLKVGNWLLPHGTRKQLWAFLPDWMDFFVKSNLKLLVGGVVDGIILGILFYFPIKWLLMLYTAKRKQRREAKRANLVNDSN</sequence>
<dbReference type="EMBL" id="JAOQIO010000103">
    <property type="protein sequence ID" value="MCU6796358.1"/>
    <property type="molecule type" value="Genomic_DNA"/>
</dbReference>
<comment type="caution">
    <text evidence="3">The sequence shown here is derived from an EMBL/GenBank/DDBJ whole genome shotgun (WGS) entry which is preliminary data.</text>
</comment>
<feature type="transmembrane region" description="Helical" evidence="1">
    <location>
        <begin position="77"/>
        <end position="96"/>
    </location>
</feature>
<gene>
    <name evidence="3" type="ORF">OB236_29970</name>
</gene>
<keyword evidence="4" id="KW-1185">Reference proteome</keyword>
<name>A0ABT2UNX5_9BACL</name>
<keyword evidence="1" id="KW-1133">Transmembrane helix</keyword>
<dbReference type="Pfam" id="PF09835">
    <property type="entry name" value="DUF2062"/>
    <property type="match status" value="1"/>
</dbReference>
<reference evidence="3 4" key="1">
    <citation type="submission" date="2022-09" db="EMBL/GenBank/DDBJ databases">
        <authorList>
            <person name="Han X.L."/>
            <person name="Wang Q."/>
            <person name="Lu T."/>
        </authorList>
    </citation>
    <scope>NUCLEOTIDE SEQUENCE [LARGE SCALE GENOMIC DNA]</scope>
    <source>
        <strain evidence="3 4">WQ 127069</strain>
    </source>
</reference>
<keyword evidence="1" id="KW-0812">Transmembrane</keyword>
<proteinExistence type="predicted"/>
<evidence type="ECO:0000259" key="2">
    <source>
        <dbReference type="Pfam" id="PF09835"/>
    </source>
</evidence>
<dbReference type="InterPro" id="IPR018639">
    <property type="entry name" value="DUF2062"/>
</dbReference>
<feature type="transmembrane region" description="Helical" evidence="1">
    <location>
        <begin position="25"/>
        <end position="45"/>
    </location>
</feature>
<evidence type="ECO:0000313" key="3">
    <source>
        <dbReference type="EMBL" id="MCU6796358.1"/>
    </source>
</evidence>
<protein>
    <submittedName>
        <fullName evidence="3">DUF2062 domain-containing protein</fullName>
    </submittedName>
</protein>
<keyword evidence="1" id="KW-0472">Membrane</keyword>